<name>A0A5B8XQK9_9DELT</name>
<accession>A0A5B8XQK9</accession>
<dbReference type="RefSeq" id="WP_146959072.1">
    <property type="nucleotide sequence ID" value="NZ_CP042467.1"/>
</dbReference>
<evidence type="ECO:0000256" key="1">
    <source>
        <dbReference type="SAM" id="Coils"/>
    </source>
</evidence>
<sequence>MRRSPFPSASTLLSASLFTTFILAVFGILKWLQIPTGEWMDWLFGVAGFWWLLGVTTIPWRIHFSAEDVLRNHKLSTERGLEPKKSDYVAAQKISSKARSIAIGLHLFSAVGFAALAYFGFTPLGWFASVAAILLTFVQPLARLYAHIADTLSDMRHDARFPRDDVQTLKEDLLVIEATVEPLNRLDPTSWINDLDNRLDRIETQLSELDNAVIASKRESEKAYKRLHEDTEFVGNVRDLIRFFKQA</sequence>
<evidence type="ECO:0000313" key="4">
    <source>
        <dbReference type="Proteomes" id="UP000321595"/>
    </source>
</evidence>
<feature type="transmembrane region" description="Helical" evidence="2">
    <location>
        <begin position="12"/>
        <end position="33"/>
    </location>
</feature>
<proteinExistence type="predicted"/>
<feature type="transmembrane region" description="Helical" evidence="2">
    <location>
        <begin position="126"/>
        <end position="146"/>
    </location>
</feature>
<dbReference type="KEGG" id="bbae:FRD01_09070"/>
<keyword evidence="2" id="KW-1133">Transmembrane helix</keyword>
<evidence type="ECO:0000313" key="3">
    <source>
        <dbReference type="EMBL" id="QED27387.1"/>
    </source>
</evidence>
<feature type="transmembrane region" description="Helical" evidence="2">
    <location>
        <begin position="101"/>
        <end position="120"/>
    </location>
</feature>
<keyword evidence="4" id="KW-1185">Reference proteome</keyword>
<keyword evidence="1" id="KW-0175">Coiled coil</keyword>
<gene>
    <name evidence="3" type="ORF">FRD01_09070</name>
</gene>
<keyword evidence="2" id="KW-0812">Transmembrane</keyword>
<protein>
    <submittedName>
        <fullName evidence="3">Uncharacterized protein</fullName>
    </submittedName>
</protein>
<dbReference type="EMBL" id="CP042467">
    <property type="protein sequence ID" value="QED27387.1"/>
    <property type="molecule type" value="Genomic_DNA"/>
</dbReference>
<dbReference type="AlphaFoldDB" id="A0A5B8XQK9"/>
<evidence type="ECO:0000256" key="2">
    <source>
        <dbReference type="SAM" id="Phobius"/>
    </source>
</evidence>
<feature type="transmembrane region" description="Helical" evidence="2">
    <location>
        <begin position="39"/>
        <end position="62"/>
    </location>
</feature>
<dbReference type="Proteomes" id="UP000321595">
    <property type="component" value="Chromosome"/>
</dbReference>
<organism evidence="3 4">
    <name type="scientific">Microvenator marinus</name>
    <dbReference type="NCBI Taxonomy" id="2600177"/>
    <lineage>
        <taxon>Bacteria</taxon>
        <taxon>Deltaproteobacteria</taxon>
        <taxon>Bradymonadales</taxon>
        <taxon>Microvenatoraceae</taxon>
        <taxon>Microvenator</taxon>
    </lineage>
</organism>
<feature type="coiled-coil region" evidence="1">
    <location>
        <begin position="192"/>
        <end position="219"/>
    </location>
</feature>
<keyword evidence="2" id="KW-0472">Membrane</keyword>
<reference evidence="3 4" key="1">
    <citation type="submission" date="2019-08" db="EMBL/GenBank/DDBJ databases">
        <authorList>
            <person name="Liang Q."/>
        </authorList>
    </citation>
    <scope>NUCLEOTIDE SEQUENCE [LARGE SCALE GENOMIC DNA]</scope>
    <source>
        <strain evidence="3 4">V1718</strain>
    </source>
</reference>
<dbReference type="OrthoDB" id="980132at2"/>